<dbReference type="Pfam" id="PF02518">
    <property type="entry name" value="HATPase_c"/>
    <property type="match status" value="1"/>
</dbReference>
<dbReference type="Pfam" id="PF07730">
    <property type="entry name" value="HisKA_3"/>
    <property type="match status" value="1"/>
</dbReference>
<sequence>MQGVLDEQVRLRHLLDAMVAIASELTLDGVPTRIVRAASNLVGARYAALGVLTEGPDRVLRTFVHHGMGSDVVAQIGDWPAGHGLLGQLIDEPRPLRLRDIAAHPASYGFPEHHPVMTSFLGVPVRTREHVFGYLYLTDKEGGQDFTEVDELVAVALAAAAGVAIENATLYEEAERRQAWLSATVEITSLLSEDTPTDRALQAVADRARSVSGADVAWVVSGSDPQDLHLEVVAGAPVDREAMHALPMEKSLASLVVRTGLPVSVDDLATDPRAVDPSSLDDWPQLGPMMALPLRSGSGIEGVISLAWTPERIDAFRRLDPRLPTSFAEQAALALQVARSREDRKRMSLLEDRDRIGRDLHDLVIQRLFGVGLGLDSTVRMVPAGEPARRLRQAIVDIDDTIKDIRRAIFALGALEGSTDLQTEIEILVDRAAATMKLRPKLRLEGPIRTTVPASVTPDLLAVVGEALTNVSRHAHASTVEVRVIVDHDTLEVIVADDGLGMPQDVLESGLHNMRERAAGHGGELVIESEAGTGTTLTWRVPLVDGGSTIQGG</sequence>
<dbReference type="PANTHER" id="PTHR24421">
    <property type="entry name" value="NITRATE/NITRITE SENSOR PROTEIN NARX-RELATED"/>
    <property type="match status" value="1"/>
</dbReference>
<evidence type="ECO:0000313" key="5">
    <source>
        <dbReference type="EMBL" id="MBD3926236.1"/>
    </source>
</evidence>
<keyword evidence="2" id="KW-0418">Kinase</keyword>
<evidence type="ECO:0000256" key="2">
    <source>
        <dbReference type="ARBA" id="ARBA00022777"/>
    </source>
</evidence>
<evidence type="ECO:0000259" key="4">
    <source>
        <dbReference type="PROSITE" id="PS50109"/>
    </source>
</evidence>
<dbReference type="SUPFAM" id="SSF55781">
    <property type="entry name" value="GAF domain-like"/>
    <property type="match status" value="2"/>
</dbReference>
<dbReference type="InterPro" id="IPR005467">
    <property type="entry name" value="His_kinase_dom"/>
</dbReference>
<evidence type="ECO:0000256" key="1">
    <source>
        <dbReference type="ARBA" id="ARBA00022679"/>
    </source>
</evidence>
<dbReference type="InterPro" id="IPR003018">
    <property type="entry name" value="GAF"/>
</dbReference>
<evidence type="ECO:0000256" key="3">
    <source>
        <dbReference type="ARBA" id="ARBA00023012"/>
    </source>
</evidence>
<dbReference type="SUPFAM" id="SSF55874">
    <property type="entry name" value="ATPase domain of HSP90 chaperone/DNA topoisomerase II/histidine kinase"/>
    <property type="match status" value="1"/>
</dbReference>
<dbReference type="InterPro" id="IPR003594">
    <property type="entry name" value="HATPase_dom"/>
</dbReference>
<dbReference type="InterPro" id="IPR029016">
    <property type="entry name" value="GAF-like_dom_sf"/>
</dbReference>
<dbReference type="EMBL" id="JACXYZ010000002">
    <property type="protein sequence ID" value="MBD3926236.1"/>
    <property type="molecule type" value="Genomic_DNA"/>
</dbReference>
<keyword evidence="1" id="KW-0808">Transferase</keyword>
<name>A0ABR8NEW4_9ACTN</name>
<keyword evidence="3" id="KW-0902">Two-component regulatory system</keyword>
<dbReference type="PROSITE" id="PS50109">
    <property type="entry name" value="HIS_KIN"/>
    <property type="match status" value="1"/>
</dbReference>
<dbReference type="CDD" id="cd16917">
    <property type="entry name" value="HATPase_UhpB-NarQ-NarX-like"/>
    <property type="match status" value="1"/>
</dbReference>
<dbReference type="Gene3D" id="3.30.450.40">
    <property type="match status" value="2"/>
</dbReference>
<dbReference type="SMART" id="SM00387">
    <property type="entry name" value="HATPase_c"/>
    <property type="match status" value="1"/>
</dbReference>
<dbReference type="Gene3D" id="3.30.565.10">
    <property type="entry name" value="Histidine kinase-like ATPase, C-terminal domain"/>
    <property type="match status" value="1"/>
</dbReference>
<dbReference type="RefSeq" id="WP_191196067.1">
    <property type="nucleotide sequence ID" value="NZ_JACXYZ010000002.1"/>
</dbReference>
<dbReference type="Pfam" id="PF13185">
    <property type="entry name" value="GAF_2"/>
    <property type="match status" value="2"/>
</dbReference>
<comment type="caution">
    <text evidence="5">The sequence shown here is derived from an EMBL/GenBank/DDBJ whole genome shotgun (WGS) entry which is preliminary data.</text>
</comment>
<dbReference type="Proteomes" id="UP000618818">
    <property type="component" value="Unassembled WGS sequence"/>
</dbReference>
<reference evidence="5 6" key="1">
    <citation type="submission" date="2020-09" db="EMBL/GenBank/DDBJ databases">
        <title>novel species in genus Nocardioides.</title>
        <authorList>
            <person name="Zhang G."/>
        </authorList>
    </citation>
    <scope>NUCLEOTIDE SEQUENCE [LARGE SCALE GENOMIC DNA]</scope>
    <source>
        <strain evidence="5 6">KCTC 39551</strain>
    </source>
</reference>
<dbReference type="Gene3D" id="1.20.5.1930">
    <property type="match status" value="1"/>
</dbReference>
<evidence type="ECO:0000313" key="6">
    <source>
        <dbReference type="Proteomes" id="UP000618818"/>
    </source>
</evidence>
<accession>A0ABR8NEW4</accession>
<proteinExistence type="predicted"/>
<dbReference type="PANTHER" id="PTHR24421:SF56">
    <property type="entry name" value="OXYGEN SENSOR HISTIDINE KINASE RESPONSE REGULATOR DOST"/>
    <property type="match status" value="1"/>
</dbReference>
<keyword evidence="6" id="KW-1185">Reference proteome</keyword>
<protein>
    <submittedName>
        <fullName evidence="5">GAF domain-containing protein</fullName>
    </submittedName>
</protein>
<dbReference type="SMART" id="SM00065">
    <property type="entry name" value="GAF"/>
    <property type="match status" value="2"/>
</dbReference>
<dbReference type="InterPro" id="IPR011712">
    <property type="entry name" value="Sig_transdc_His_kin_sub3_dim/P"/>
</dbReference>
<feature type="domain" description="Histidine kinase" evidence="4">
    <location>
        <begin position="460"/>
        <end position="545"/>
    </location>
</feature>
<dbReference type="InterPro" id="IPR036890">
    <property type="entry name" value="HATPase_C_sf"/>
</dbReference>
<organism evidence="5 6">
    <name type="scientific">Nocardioides cavernae</name>
    <dbReference type="NCBI Taxonomy" id="1921566"/>
    <lineage>
        <taxon>Bacteria</taxon>
        <taxon>Bacillati</taxon>
        <taxon>Actinomycetota</taxon>
        <taxon>Actinomycetes</taxon>
        <taxon>Propionibacteriales</taxon>
        <taxon>Nocardioidaceae</taxon>
        <taxon>Nocardioides</taxon>
    </lineage>
</organism>
<dbReference type="InterPro" id="IPR050482">
    <property type="entry name" value="Sensor_HK_TwoCompSys"/>
</dbReference>
<gene>
    <name evidence="5" type="ORF">IEZ26_16545</name>
</gene>